<evidence type="ECO:0000313" key="2">
    <source>
        <dbReference type="EMBL" id="OHA68105.1"/>
    </source>
</evidence>
<dbReference type="Proteomes" id="UP000179258">
    <property type="component" value="Unassembled WGS sequence"/>
</dbReference>
<evidence type="ECO:0008006" key="4">
    <source>
        <dbReference type="Google" id="ProtNLM"/>
    </source>
</evidence>
<feature type="transmembrane region" description="Helical" evidence="1">
    <location>
        <begin position="83"/>
        <end position="102"/>
    </location>
</feature>
<keyword evidence="1" id="KW-0812">Transmembrane</keyword>
<keyword evidence="1" id="KW-0472">Membrane</keyword>
<gene>
    <name evidence="2" type="ORF">A3D59_00900</name>
</gene>
<organism evidence="2 3">
    <name type="scientific">Candidatus Wildermuthbacteria bacterium RIFCSPHIGHO2_02_FULL_47_17</name>
    <dbReference type="NCBI Taxonomy" id="1802452"/>
    <lineage>
        <taxon>Bacteria</taxon>
        <taxon>Candidatus Wildermuthiibacteriota</taxon>
    </lineage>
</organism>
<reference evidence="2 3" key="1">
    <citation type="journal article" date="2016" name="Nat. Commun.">
        <title>Thousands of microbial genomes shed light on interconnected biogeochemical processes in an aquifer system.</title>
        <authorList>
            <person name="Anantharaman K."/>
            <person name="Brown C.T."/>
            <person name="Hug L.A."/>
            <person name="Sharon I."/>
            <person name="Castelle C.J."/>
            <person name="Probst A.J."/>
            <person name="Thomas B.C."/>
            <person name="Singh A."/>
            <person name="Wilkins M.J."/>
            <person name="Karaoz U."/>
            <person name="Brodie E.L."/>
            <person name="Williams K.H."/>
            <person name="Hubbard S.S."/>
            <person name="Banfield J.F."/>
        </authorList>
    </citation>
    <scope>NUCLEOTIDE SEQUENCE [LARGE SCALE GENOMIC DNA]</scope>
</reference>
<dbReference type="Pfam" id="PF11750">
    <property type="entry name" value="DUF3307"/>
    <property type="match status" value="1"/>
</dbReference>
<keyword evidence="1" id="KW-1133">Transmembrane helix</keyword>
<proteinExistence type="predicted"/>
<name>A0A1G2R5H8_9BACT</name>
<sequence>MEILPWLLAGHFIGDFPFQSEWMAANKGKSWEVNAYHAFVYAFTVFVIVAMADFRLSFWAVLILFASHFIIDPLKARWGIVRHVWMDQFLHIAVLAAIAAFLT</sequence>
<evidence type="ECO:0000313" key="3">
    <source>
        <dbReference type="Proteomes" id="UP000179258"/>
    </source>
</evidence>
<accession>A0A1G2R5H8</accession>
<dbReference type="InterPro" id="IPR021737">
    <property type="entry name" value="Phage_phiKZ_Orf197"/>
</dbReference>
<dbReference type="EMBL" id="MHTX01000022">
    <property type="protein sequence ID" value="OHA68105.1"/>
    <property type="molecule type" value="Genomic_DNA"/>
</dbReference>
<protein>
    <recommendedName>
        <fullName evidence="4">DUF3307 domain-containing protein</fullName>
    </recommendedName>
</protein>
<comment type="caution">
    <text evidence="2">The sequence shown here is derived from an EMBL/GenBank/DDBJ whole genome shotgun (WGS) entry which is preliminary data.</text>
</comment>
<feature type="transmembrane region" description="Helical" evidence="1">
    <location>
        <begin position="38"/>
        <end position="71"/>
    </location>
</feature>
<dbReference type="AlphaFoldDB" id="A0A1G2R5H8"/>
<evidence type="ECO:0000256" key="1">
    <source>
        <dbReference type="SAM" id="Phobius"/>
    </source>
</evidence>